<dbReference type="Ensembl" id="ENSAPOT00000000160.1">
    <property type="protein sequence ID" value="ENSAPOP00000027856.1"/>
    <property type="gene ID" value="ENSAPOG00000012691.1"/>
</dbReference>
<organism evidence="2 3">
    <name type="scientific">Acanthochromis polyacanthus</name>
    <name type="common">spiny chromis</name>
    <dbReference type="NCBI Taxonomy" id="80966"/>
    <lineage>
        <taxon>Eukaryota</taxon>
        <taxon>Metazoa</taxon>
        <taxon>Chordata</taxon>
        <taxon>Craniata</taxon>
        <taxon>Vertebrata</taxon>
        <taxon>Euteleostomi</taxon>
        <taxon>Actinopterygii</taxon>
        <taxon>Neopterygii</taxon>
        <taxon>Teleostei</taxon>
        <taxon>Neoteleostei</taxon>
        <taxon>Acanthomorphata</taxon>
        <taxon>Ovalentaria</taxon>
        <taxon>Pomacentridae</taxon>
        <taxon>Acanthochromis</taxon>
    </lineage>
</organism>
<protein>
    <recommendedName>
        <fullName evidence="4">Transposase Tc1-like domain-containing protein</fullName>
    </recommendedName>
</protein>
<dbReference type="InterPro" id="IPR036397">
    <property type="entry name" value="RNaseH_sf"/>
</dbReference>
<dbReference type="STRING" id="80966.ENSAPOP00000027856"/>
<keyword evidence="3" id="KW-1185">Reference proteome</keyword>
<evidence type="ECO:0000313" key="2">
    <source>
        <dbReference type="Ensembl" id="ENSAPOP00000027856.1"/>
    </source>
</evidence>
<evidence type="ECO:0008006" key="4">
    <source>
        <dbReference type="Google" id="ProtNLM"/>
    </source>
</evidence>
<reference evidence="2" key="2">
    <citation type="submission" date="2025-09" db="UniProtKB">
        <authorList>
            <consortium name="Ensembl"/>
        </authorList>
    </citation>
    <scope>IDENTIFICATION</scope>
</reference>
<accession>A0A3Q1GBC6</accession>
<dbReference type="GeneTree" id="ENSGT00940000179920"/>
<proteinExistence type="predicted"/>
<evidence type="ECO:0000256" key="1">
    <source>
        <dbReference type="SAM" id="MobiDB-lite"/>
    </source>
</evidence>
<dbReference type="AlphaFoldDB" id="A0A3Q1GBC6"/>
<reference evidence="2" key="1">
    <citation type="submission" date="2025-08" db="UniProtKB">
        <authorList>
            <consortium name="Ensembl"/>
        </authorList>
    </citation>
    <scope>IDENTIFICATION</scope>
</reference>
<sequence length="191" mass="21995">MGDSKTDRAEEQERGRDGDKGIWDARWERQGMRRDGRPGVVKYALDSNTSRFEVLETEGRPVDLQAEMNASRSESEKVSRVTTNRQLKEQGFKGRKAARKTLLRPRTKKVFWIDASKSELFGQHHHIYVCRKAREHFDARCITVKHGGDSITVWGSICVNDIDKLVEIDSIMNKKPITTSWCITESLLDWT</sequence>
<dbReference type="GO" id="GO:0003676">
    <property type="term" value="F:nucleic acid binding"/>
    <property type="evidence" value="ECO:0007669"/>
    <property type="project" value="InterPro"/>
</dbReference>
<dbReference type="Gene3D" id="3.30.420.10">
    <property type="entry name" value="Ribonuclease H-like superfamily/Ribonuclease H"/>
    <property type="match status" value="1"/>
</dbReference>
<dbReference type="Proteomes" id="UP000257200">
    <property type="component" value="Unplaced"/>
</dbReference>
<feature type="region of interest" description="Disordered" evidence="1">
    <location>
        <begin position="1"/>
        <end position="23"/>
    </location>
</feature>
<evidence type="ECO:0000313" key="3">
    <source>
        <dbReference type="Proteomes" id="UP000257200"/>
    </source>
</evidence>
<dbReference type="InParanoid" id="A0A3Q1GBC6"/>
<name>A0A3Q1GBC6_9TELE</name>